<dbReference type="Gene3D" id="1.50.10.20">
    <property type="match status" value="2"/>
</dbReference>
<evidence type="ECO:0000259" key="6">
    <source>
        <dbReference type="Pfam" id="PF13249"/>
    </source>
</evidence>
<dbReference type="SUPFAM" id="SSF48239">
    <property type="entry name" value="Terpenoid cyclases/Protein prenyltransferases"/>
    <property type="match status" value="2"/>
</dbReference>
<dbReference type="InterPro" id="IPR032696">
    <property type="entry name" value="SQ_cyclase_C"/>
</dbReference>
<dbReference type="InterPro" id="IPR018333">
    <property type="entry name" value="Squalene_cyclase"/>
</dbReference>
<comment type="similarity">
    <text evidence="2">Belongs to the terpene cyclase/mutase family.</text>
</comment>
<dbReference type="KEGG" id="metu:GNH96_04640"/>
<evidence type="ECO:0000313" key="7">
    <source>
        <dbReference type="EMBL" id="QJD29321.1"/>
    </source>
</evidence>
<evidence type="ECO:0000256" key="3">
    <source>
        <dbReference type="ARBA" id="ARBA00022737"/>
    </source>
</evidence>
<sequence>MLREATVISNLEPPLTASYVESPLDAAIRRAKDHLLSLQHQEGYWVFELEADCTIPAEYILMMHFMDEIDEKLQARIANYLRAHQSADGSYPLFQGGAGDISCTVKVYYALKLAGDPIDAPHMTKAREWILAQGGAARSNVFTRIMLAMFEQIPWRGIPFIPVEIMLLPKWFPFHLDKVSYWSRTVMVPLFILCSHKVTARNPTKTQIRELFTVDPQRERHYFDHVRTPLGKAILGLERFGRMLEPLIPSAVRKKATQKAFEWFTVRLNGVDGLGAIFPAMVNAYEALDFLGVPPDDERRRIARESIERLLVFQGESAYCQPCVSPIWDTALTALTLQEVARHTADLQLDAALHKGLQWLASKQIDKDAPGDWRVNRPNLEGGGWAFQFGNDYYPDVDDSAVVAHALQGSGDPRFDETLRLAANWIAGMQSSNGGFGAFDADNTYYYLNSIPFADHGALLDPPTADVSARCAMFLAKRVDRQPELRPALDRTIAYLRREQEADGSWFGRWGTNYIYGTWSVLLAYEAAGIPNDDPSVRRAVAWLKSVQREDGGWGEDNFSYHDTSYRGSFHTSTAFQTGFALIALIAAGEALSPEVQAGVDYLLRQQRADGFWNDECFTAPGFPRVFYLKYHGYDKFFPLWALARYRNERYARA</sequence>
<protein>
    <submittedName>
        <fullName evidence="7">Squalene--hopene cyclase</fullName>
        <ecNumber evidence="7">5.4.99.17</ecNumber>
    </submittedName>
</protein>
<dbReference type="InterPro" id="IPR006400">
    <property type="entry name" value="Hopene-cyclase"/>
</dbReference>
<dbReference type="NCBIfam" id="TIGR01787">
    <property type="entry name" value="squalene_cyclas"/>
    <property type="match status" value="1"/>
</dbReference>
<dbReference type="GO" id="GO:0005811">
    <property type="term" value="C:lipid droplet"/>
    <property type="evidence" value="ECO:0007669"/>
    <property type="project" value="InterPro"/>
</dbReference>
<accession>A0A858Q674</accession>
<comment type="pathway">
    <text evidence="1">Secondary metabolite biosynthesis; hopanoid biosynthesis.</text>
</comment>
<feature type="domain" description="Squalene cyclase C-terminal" evidence="5">
    <location>
        <begin position="324"/>
        <end position="648"/>
    </location>
</feature>
<dbReference type="GO" id="GO:0016104">
    <property type="term" value="P:triterpenoid biosynthetic process"/>
    <property type="evidence" value="ECO:0007669"/>
    <property type="project" value="InterPro"/>
</dbReference>
<dbReference type="NCBIfam" id="TIGR01507">
    <property type="entry name" value="hopene_cyclase"/>
    <property type="match status" value="1"/>
</dbReference>
<name>A0A858Q674_9GAMM</name>
<keyword evidence="8" id="KW-1185">Reference proteome</keyword>
<gene>
    <name evidence="7" type="primary">shc</name>
    <name evidence="7" type="ORF">GNH96_04640</name>
</gene>
<dbReference type="GO" id="GO:0051007">
    <property type="term" value="F:squalene-hopene cyclase activity"/>
    <property type="evidence" value="ECO:0007669"/>
    <property type="project" value="UniProtKB-EC"/>
</dbReference>
<proteinExistence type="inferred from homology"/>
<evidence type="ECO:0000313" key="8">
    <source>
        <dbReference type="Proteomes" id="UP000503004"/>
    </source>
</evidence>
<dbReference type="PANTHER" id="PTHR11764">
    <property type="entry name" value="TERPENE CYCLASE/MUTASE FAMILY MEMBER"/>
    <property type="match status" value="1"/>
</dbReference>
<reference evidence="8" key="1">
    <citation type="submission" date="2019-12" db="EMBL/GenBank/DDBJ databases">
        <authorList>
            <person name="Awala S.I."/>
            <person name="Rhee S.K."/>
        </authorList>
    </citation>
    <scope>NUCLEOTIDE SEQUENCE [LARGE SCALE GENOMIC DNA]</scope>
    <source>
        <strain evidence="8">IM1</strain>
    </source>
</reference>
<evidence type="ECO:0000256" key="4">
    <source>
        <dbReference type="ARBA" id="ARBA00023235"/>
    </source>
</evidence>
<feature type="domain" description="Squalene cyclase N-terminal" evidence="6">
    <location>
        <begin position="28"/>
        <end position="312"/>
    </location>
</feature>
<dbReference type="RefSeq" id="WP_169602611.1">
    <property type="nucleotide sequence ID" value="NZ_CP046565.1"/>
</dbReference>
<dbReference type="EMBL" id="CP046565">
    <property type="protein sequence ID" value="QJD29321.1"/>
    <property type="molecule type" value="Genomic_DNA"/>
</dbReference>
<dbReference type="CDD" id="cd02892">
    <property type="entry name" value="SQCY_1"/>
    <property type="match status" value="1"/>
</dbReference>
<dbReference type="Pfam" id="PF13249">
    <property type="entry name" value="SQHop_cyclase_N"/>
    <property type="match status" value="1"/>
</dbReference>
<dbReference type="InterPro" id="IPR032697">
    <property type="entry name" value="SQ_cyclase_N"/>
</dbReference>
<keyword evidence="3" id="KW-0677">Repeat</keyword>
<dbReference type="Pfam" id="PF13243">
    <property type="entry name" value="SQHop_cyclase_C"/>
    <property type="match status" value="1"/>
</dbReference>
<dbReference type="InterPro" id="IPR008930">
    <property type="entry name" value="Terpenoid_cyclase/PrenylTrfase"/>
</dbReference>
<dbReference type="EC" id="5.4.99.17" evidence="7"/>
<keyword evidence="4 7" id="KW-0413">Isomerase</keyword>
<dbReference type="PANTHER" id="PTHR11764:SF20">
    <property type="entry name" value="LANOSTEROL SYNTHASE"/>
    <property type="match status" value="1"/>
</dbReference>
<dbReference type="Proteomes" id="UP000503004">
    <property type="component" value="Chromosome"/>
</dbReference>
<evidence type="ECO:0000256" key="2">
    <source>
        <dbReference type="ARBA" id="ARBA00009755"/>
    </source>
</evidence>
<evidence type="ECO:0000256" key="1">
    <source>
        <dbReference type="ARBA" id="ARBA00004999"/>
    </source>
</evidence>
<dbReference type="UniPathway" id="UPA00337"/>
<dbReference type="SFLD" id="SFLDG01016">
    <property type="entry name" value="Prenyltransferase_Like_2"/>
    <property type="match status" value="1"/>
</dbReference>
<dbReference type="AlphaFoldDB" id="A0A858Q674"/>
<organism evidence="7 8">
    <name type="scientific">Methylococcus geothermalis</name>
    <dbReference type="NCBI Taxonomy" id="2681310"/>
    <lineage>
        <taxon>Bacteria</taxon>
        <taxon>Pseudomonadati</taxon>
        <taxon>Pseudomonadota</taxon>
        <taxon>Gammaproteobacteria</taxon>
        <taxon>Methylococcales</taxon>
        <taxon>Methylococcaceae</taxon>
        <taxon>Methylococcus</taxon>
    </lineage>
</organism>
<evidence type="ECO:0000259" key="5">
    <source>
        <dbReference type="Pfam" id="PF13243"/>
    </source>
</evidence>